<evidence type="ECO:0000313" key="3">
    <source>
        <dbReference type="RefSeq" id="XP_013779143.1"/>
    </source>
</evidence>
<accession>A0ABM1BCB9</accession>
<dbReference type="RefSeq" id="XP_013779143.1">
    <property type="nucleotide sequence ID" value="XM_013923689.1"/>
</dbReference>
<dbReference type="InterPro" id="IPR000618">
    <property type="entry name" value="Insect_cuticle"/>
</dbReference>
<keyword evidence="2" id="KW-1185">Reference proteome</keyword>
<proteinExistence type="predicted"/>
<keyword evidence="1" id="KW-0193">Cuticle</keyword>
<gene>
    <name evidence="3" type="primary">LOC106463636</name>
</gene>
<reference evidence="3" key="1">
    <citation type="submission" date="2025-08" db="UniProtKB">
        <authorList>
            <consortium name="RefSeq"/>
        </authorList>
    </citation>
    <scope>IDENTIFICATION</scope>
    <source>
        <tissue evidence="3">Muscle</tissue>
    </source>
</reference>
<name>A0ABM1BCB9_LIMPO</name>
<dbReference type="GeneID" id="106463636"/>
<protein>
    <submittedName>
        <fullName evidence="3">Cuticle protein 16.8-like</fullName>
    </submittedName>
</protein>
<dbReference type="Proteomes" id="UP000694941">
    <property type="component" value="Unplaced"/>
</dbReference>
<dbReference type="PROSITE" id="PS51155">
    <property type="entry name" value="CHIT_BIND_RR_2"/>
    <property type="match status" value="1"/>
</dbReference>
<sequence length="105" mass="11282">MYTFTFTANWGTNRQVKYVADEGGFRAWISTNEAGTDNQNPADVEINSQAAAPAPAAAIRPVVKKVVAAPAYASLPVVPKVAVAAPVLKARLPLSYPSKYYQGWQ</sequence>
<evidence type="ECO:0000313" key="2">
    <source>
        <dbReference type="Proteomes" id="UP000694941"/>
    </source>
</evidence>
<evidence type="ECO:0000256" key="1">
    <source>
        <dbReference type="PROSITE-ProRule" id="PRU00497"/>
    </source>
</evidence>
<organism evidence="2 3">
    <name type="scientific">Limulus polyphemus</name>
    <name type="common">Atlantic horseshoe crab</name>
    <dbReference type="NCBI Taxonomy" id="6850"/>
    <lineage>
        <taxon>Eukaryota</taxon>
        <taxon>Metazoa</taxon>
        <taxon>Ecdysozoa</taxon>
        <taxon>Arthropoda</taxon>
        <taxon>Chelicerata</taxon>
        <taxon>Merostomata</taxon>
        <taxon>Xiphosura</taxon>
        <taxon>Limulidae</taxon>
        <taxon>Limulus</taxon>
    </lineage>
</organism>